<dbReference type="OrthoDB" id="1467670at2"/>
<proteinExistence type="predicted"/>
<dbReference type="AlphaFoldDB" id="A0A4V1WG78"/>
<dbReference type="InterPro" id="IPR007374">
    <property type="entry name" value="ASCH_domain"/>
</dbReference>
<dbReference type="InterPro" id="IPR015947">
    <property type="entry name" value="PUA-like_sf"/>
</dbReference>
<dbReference type="Pfam" id="PF04266">
    <property type="entry name" value="ASCH"/>
    <property type="match status" value="1"/>
</dbReference>
<dbReference type="SUPFAM" id="SSF88697">
    <property type="entry name" value="PUA domain-like"/>
    <property type="match status" value="1"/>
</dbReference>
<dbReference type="Proteomes" id="UP000293952">
    <property type="component" value="Unassembled WGS sequence"/>
</dbReference>
<name>A0A4V1WG78_9FLAO</name>
<reference evidence="2 3" key="1">
    <citation type="submission" date="2019-02" db="EMBL/GenBank/DDBJ databases">
        <title>Genome sequence of the sea-ice species Brumimicrobium glaciale.</title>
        <authorList>
            <person name="Bowman J.P."/>
        </authorList>
    </citation>
    <scope>NUCLEOTIDE SEQUENCE [LARGE SCALE GENOMIC DNA]</scope>
    <source>
        <strain evidence="2 3">IC156</strain>
    </source>
</reference>
<keyword evidence="3" id="KW-1185">Reference proteome</keyword>
<protein>
    <recommendedName>
        <fullName evidence="1">ASCH domain-containing protein</fullName>
    </recommendedName>
</protein>
<sequence length="100" mass="11919">MQKLTLYEDIFDALEKGKVTTIRKGRRDIALGELLFESVETNRQQIVDVVMVYYTRLENVKREDLENDGFKNHQDMWEQMQRFYPDIGLEDEVTVVLFNV</sequence>
<organism evidence="2 3">
    <name type="scientific">Brumimicrobium glaciale</name>
    <dbReference type="NCBI Taxonomy" id="200475"/>
    <lineage>
        <taxon>Bacteria</taxon>
        <taxon>Pseudomonadati</taxon>
        <taxon>Bacteroidota</taxon>
        <taxon>Flavobacteriia</taxon>
        <taxon>Flavobacteriales</taxon>
        <taxon>Crocinitomicaceae</taxon>
        <taxon>Brumimicrobium</taxon>
    </lineage>
</organism>
<evidence type="ECO:0000313" key="3">
    <source>
        <dbReference type="Proteomes" id="UP000293952"/>
    </source>
</evidence>
<comment type="caution">
    <text evidence="2">The sequence shown here is derived from an EMBL/GenBank/DDBJ whole genome shotgun (WGS) entry which is preliminary data.</text>
</comment>
<dbReference type="RefSeq" id="WP_130092118.1">
    <property type="nucleotide sequence ID" value="NZ_SETE01000001.1"/>
</dbReference>
<dbReference type="EMBL" id="SETE01000001">
    <property type="protein sequence ID" value="RYM35751.1"/>
    <property type="molecule type" value="Genomic_DNA"/>
</dbReference>
<accession>A0A4V1WG78</accession>
<evidence type="ECO:0000313" key="2">
    <source>
        <dbReference type="EMBL" id="RYM35751.1"/>
    </source>
</evidence>
<feature type="domain" description="ASCH" evidence="1">
    <location>
        <begin position="7"/>
        <end position="95"/>
    </location>
</feature>
<gene>
    <name evidence="2" type="ORF">ERX46_01790</name>
</gene>
<evidence type="ECO:0000259" key="1">
    <source>
        <dbReference type="Pfam" id="PF04266"/>
    </source>
</evidence>